<dbReference type="GO" id="GO:0003735">
    <property type="term" value="F:structural constituent of ribosome"/>
    <property type="evidence" value="ECO:0007669"/>
    <property type="project" value="InterPro"/>
</dbReference>
<feature type="region of interest" description="Disordered" evidence="5">
    <location>
        <begin position="84"/>
        <end position="103"/>
    </location>
</feature>
<dbReference type="RefSeq" id="XP_040734451.1">
    <property type="nucleotide sequence ID" value="XM_040878478.1"/>
</dbReference>
<dbReference type="Gene3D" id="3.30.70.330">
    <property type="match status" value="1"/>
</dbReference>
<accession>A0A364L2B0</accession>
<keyword evidence="3" id="KW-0687">Ribonucleoprotein</keyword>
<dbReference type="AlphaFoldDB" id="A0A364L2B0"/>
<evidence type="ECO:0000256" key="2">
    <source>
        <dbReference type="ARBA" id="ARBA00022980"/>
    </source>
</evidence>
<proteinExistence type="inferred from homology"/>
<dbReference type="OrthoDB" id="275582at2759"/>
<feature type="region of interest" description="Disordered" evidence="5">
    <location>
        <begin position="192"/>
        <end position="243"/>
    </location>
</feature>
<comment type="similarity">
    <text evidence="1">Belongs to the universal ribosomal protein uL23 family.</text>
</comment>
<feature type="compositionally biased region" description="Basic and acidic residues" evidence="5">
    <location>
        <begin position="202"/>
        <end position="219"/>
    </location>
</feature>
<dbReference type="Pfam" id="PF00276">
    <property type="entry name" value="Ribosomal_L23"/>
    <property type="match status" value="1"/>
</dbReference>
<organism evidence="6 7">
    <name type="scientific">Talaromyces amestolkiae</name>
    <dbReference type="NCBI Taxonomy" id="1196081"/>
    <lineage>
        <taxon>Eukaryota</taxon>
        <taxon>Fungi</taxon>
        <taxon>Dikarya</taxon>
        <taxon>Ascomycota</taxon>
        <taxon>Pezizomycotina</taxon>
        <taxon>Eurotiomycetes</taxon>
        <taxon>Eurotiomycetidae</taxon>
        <taxon>Eurotiales</taxon>
        <taxon>Trichocomaceae</taxon>
        <taxon>Talaromyces</taxon>
        <taxon>Talaromyces sect. Talaromyces</taxon>
    </lineage>
</organism>
<dbReference type="InterPro" id="IPR012677">
    <property type="entry name" value="Nucleotide-bd_a/b_plait_sf"/>
</dbReference>
<dbReference type="GO" id="GO:0005762">
    <property type="term" value="C:mitochondrial large ribosomal subunit"/>
    <property type="evidence" value="ECO:0007669"/>
    <property type="project" value="TreeGrafter"/>
</dbReference>
<sequence>MTRIRRLAKKPVYLYVHDKTGCSLLLLKEPEFVISLVRTPFLPPRYATFYVPLEFNKLDMREYMKQLYNVDIISIRSYVEQQKPTREFRDGRQGHGPLRRPKSKKRMTIEMKEPFVWPEVPEDRSAWQPDQFFRHRQYSQNFQEASQPSAMAKPVANEADSYKDQAKELLEGKTTWKPTWQALGLSYNRPALAKLNGGAPKEVSKEKKEGTKENQRDEGMVLIDDVASPSVVDNTSSEQPKNP</sequence>
<reference evidence="6 7" key="1">
    <citation type="journal article" date="2017" name="Biotechnol. Biofuels">
        <title>Differential beta-glucosidase expression as a function of carbon source availability in Talaromyces amestolkiae: a genomic and proteomic approach.</title>
        <authorList>
            <person name="de Eugenio L.I."/>
            <person name="Mendez-Liter J.A."/>
            <person name="Nieto-Dominguez M."/>
            <person name="Alonso L."/>
            <person name="Gil-Munoz J."/>
            <person name="Barriuso J."/>
            <person name="Prieto A."/>
            <person name="Martinez M.J."/>
        </authorList>
    </citation>
    <scope>NUCLEOTIDE SEQUENCE [LARGE SCALE GENOMIC DNA]</scope>
    <source>
        <strain evidence="6 7">CIB</strain>
    </source>
</reference>
<name>A0A364L2B0_TALAM</name>
<dbReference type="EMBL" id="MIKG01000010">
    <property type="protein sequence ID" value="RAO69935.1"/>
    <property type="molecule type" value="Genomic_DNA"/>
</dbReference>
<evidence type="ECO:0000256" key="1">
    <source>
        <dbReference type="ARBA" id="ARBA00006700"/>
    </source>
</evidence>
<comment type="caution">
    <text evidence="6">The sequence shown here is derived from an EMBL/GenBank/DDBJ whole genome shotgun (WGS) entry which is preliminary data.</text>
</comment>
<dbReference type="SUPFAM" id="SSF54189">
    <property type="entry name" value="Ribosomal proteins S24e, L23 and L15e"/>
    <property type="match status" value="1"/>
</dbReference>
<feature type="compositionally biased region" description="Basic and acidic residues" evidence="5">
    <location>
        <begin position="84"/>
        <end position="93"/>
    </location>
</feature>
<dbReference type="PANTHER" id="PTHR12059:SF5">
    <property type="entry name" value="LARGE RIBOSOMAL SUBUNIT PROTEIN UL23M"/>
    <property type="match status" value="1"/>
</dbReference>
<keyword evidence="7" id="KW-1185">Reference proteome</keyword>
<protein>
    <recommendedName>
        <fullName evidence="4">Large ribosomal subunit protein uL23m</fullName>
    </recommendedName>
</protein>
<feature type="compositionally biased region" description="Polar residues" evidence="5">
    <location>
        <begin position="231"/>
        <end position="243"/>
    </location>
</feature>
<evidence type="ECO:0000313" key="6">
    <source>
        <dbReference type="EMBL" id="RAO69935.1"/>
    </source>
</evidence>
<evidence type="ECO:0000313" key="7">
    <source>
        <dbReference type="Proteomes" id="UP000249363"/>
    </source>
</evidence>
<dbReference type="GeneID" id="63795163"/>
<evidence type="ECO:0000256" key="3">
    <source>
        <dbReference type="ARBA" id="ARBA00023274"/>
    </source>
</evidence>
<dbReference type="InterPro" id="IPR012678">
    <property type="entry name" value="Ribosomal_uL23/eL15/eS24_sf"/>
</dbReference>
<dbReference type="STRING" id="1196081.A0A364L2B0"/>
<dbReference type="Proteomes" id="UP000249363">
    <property type="component" value="Unassembled WGS sequence"/>
</dbReference>
<dbReference type="GO" id="GO:0032543">
    <property type="term" value="P:mitochondrial translation"/>
    <property type="evidence" value="ECO:0007669"/>
    <property type="project" value="TreeGrafter"/>
</dbReference>
<dbReference type="InterPro" id="IPR013025">
    <property type="entry name" value="Ribosomal_uL23-like"/>
</dbReference>
<gene>
    <name evidence="6" type="ORF">BHQ10_005947</name>
</gene>
<evidence type="ECO:0000256" key="5">
    <source>
        <dbReference type="SAM" id="MobiDB-lite"/>
    </source>
</evidence>
<evidence type="ECO:0000256" key="4">
    <source>
        <dbReference type="ARBA" id="ARBA00039977"/>
    </source>
</evidence>
<dbReference type="PANTHER" id="PTHR12059">
    <property type="entry name" value="RIBOSOMAL PROTEIN L23-RELATED"/>
    <property type="match status" value="1"/>
</dbReference>
<keyword evidence="2" id="KW-0689">Ribosomal protein</keyword>